<dbReference type="EMBL" id="VSSQ01061042">
    <property type="protein sequence ID" value="MPN14412.1"/>
    <property type="molecule type" value="Genomic_DNA"/>
</dbReference>
<comment type="caution">
    <text evidence="2">The sequence shown here is derived from an EMBL/GenBank/DDBJ whole genome shotgun (WGS) entry which is preliminary data.</text>
</comment>
<evidence type="ECO:0000259" key="1">
    <source>
        <dbReference type="Pfam" id="PF00733"/>
    </source>
</evidence>
<dbReference type="Gene3D" id="3.40.50.620">
    <property type="entry name" value="HUPs"/>
    <property type="match status" value="1"/>
</dbReference>
<feature type="domain" description="Asparagine synthetase" evidence="1">
    <location>
        <begin position="1"/>
        <end position="142"/>
    </location>
</feature>
<sequence>MQYIDMYTWMRGDILVKSDRLAMAHALEVRVPFLDREVFRVASSLCENEKLKRNTTKYILRYAFRDLIDEETFMRPKLGYPVPVRKWLRNELYGWAREILESPYGDEYIVKSEALKMLDKHRDGTKDNYRKIWTILVFKTWYKLYISDEAYKKAGNDAESRLVKIPT</sequence>
<dbReference type="InterPro" id="IPR051786">
    <property type="entry name" value="ASN_synthetase/amidase"/>
</dbReference>
<name>A0A645FLI4_9ZZZZ</name>
<dbReference type="InterPro" id="IPR014729">
    <property type="entry name" value="Rossmann-like_a/b/a_fold"/>
</dbReference>
<dbReference type="AlphaFoldDB" id="A0A645FLI4"/>
<dbReference type="GO" id="GO:0005829">
    <property type="term" value="C:cytosol"/>
    <property type="evidence" value="ECO:0007669"/>
    <property type="project" value="TreeGrafter"/>
</dbReference>
<dbReference type="EC" id="6.3.5.4" evidence="2"/>
<dbReference type="GO" id="GO:0006529">
    <property type="term" value="P:asparagine biosynthetic process"/>
    <property type="evidence" value="ECO:0007669"/>
    <property type="project" value="InterPro"/>
</dbReference>
<dbReference type="InterPro" id="IPR001962">
    <property type="entry name" value="Asn_synthase"/>
</dbReference>
<dbReference type="Pfam" id="PF00733">
    <property type="entry name" value="Asn_synthase"/>
    <property type="match status" value="1"/>
</dbReference>
<dbReference type="SUPFAM" id="SSF52402">
    <property type="entry name" value="Adenine nucleotide alpha hydrolases-like"/>
    <property type="match status" value="1"/>
</dbReference>
<evidence type="ECO:0000313" key="2">
    <source>
        <dbReference type="EMBL" id="MPN14412.1"/>
    </source>
</evidence>
<proteinExistence type="predicted"/>
<dbReference type="CDD" id="cd01991">
    <property type="entry name" value="Asn_synthase_B_C"/>
    <property type="match status" value="1"/>
</dbReference>
<dbReference type="PANTHER" id="PTHR43284:SF1">
    <property type="entry name" value="ASPARAGINE SYNTHETASE"/>
    <property type="match status" value="1"/>
</dbReference>
<reference evidence="2" key="1">
    <citation type="submission" date="2019-08" db="EMBL/GenBank/DDBJ databases">
        <authorList>
            <person name="Kucharzyk K."/>
            <person name="Murdoch R.W."/>
            <person name="Higgins S."/>
            <person name="Loffler F."/>
        </authorList>
    </citation>
    <scope>NUCLEOTIDE SEQUENCE</scope>
</reference>
<accession>A0A645FLI4</accession>
<protein>
    <submittedName>
        <fullName evidence="2">Asparagine synthetase [glutamine-hydrolyzing] 1</fullName>
        <ecNumber evidence="2">6.3.5.4</ecNumber>
    </submittedName>
</protein>
<dbReference type="PANTHER" id="PTHR43284">
    <property type="entry name" value="ASPARAGINE SYNTHETASE (GLUTAMINE-HYDROLYZING)"/>
    <property type="match status" value="1"/>
</dbReference>
<keyword evidence="2" id="KW-0436">Ligase</keyword>
<dbReference type="GO" id="GO:0004066">
    <property type="term" value="F:asparagine synthase (glutamine-hydrolyzing) activity"/>
    <property type="evidence" value="ECO:0007669"/>
    <property type="project" value="UniProtKB-EC"/>
</dbReference>
<organism evidence="2">
    <name type="scientific">bioreactor metagenome</name>
    <dbReference type="NCBI Taxonomy" id="1076179"/>
    <lineage>
        <taxon>unclassified sequences</taxon>
        <taxon>metagenomes</taxon>
        <taxon>ecological metagenomes</taxon>
    </lineage>
</organism>
<gene>
    <name evidence="2" type="primary">asnB_29</name>
    <name evidence="2" type="ORF">SDC9_161739</name>
</gene>